<dbReference type="SUPFAM" id="SSF51126">
    <property type="entry name" value="Pectin lyase-like"/>
    <property type="match status" value="1"/>
</dbReference>
<dbReference type="Proteomes" id="UP001167357">
    <property type="component" value="Unassembled WGS sequence"/>
</dbReference>
<name>A0ABT0LQR2_9XANT</name>
<proteinExistence type="predicted"/>
<reference evidence="2" key="1">
    <citation type="submission" date="2022-04" db="EMBL/GenBank/DDBJ databases">
        <title>Genomic comparison of 19 strains of Xanthomonas nasturtii, a newly emerging watercress pathogen.</title>
        <authorList>
            <person name="Harrison J."/>
            <person name="Greer S."/>
            <person name="Hussain R."/>
            <person name="Lascelles D."/>
            <person name="Roberts M."/>
            <person name="Carter B."/>
            <person name="Bryning A."/>
            <person name="Carroll S."/>
            <person name="Aspin A."/>
            <person name="Cruz L."/>
            <person name="Cruz J."/>
            <person name="Grant M."/>
            <person name="Vicente J."/>
            <person name="Studholme D.J."/>
        </authorList>
    </citation>
    <scope>NUCLEOTIDE SEQUENCE</scope>
    <source>
        <strain evidence="2">10016B</strain>
    </source>
</reference>
<keyword evidence="3" id="KW-1185">Reference proteome</keyword>
<gene>
    <name evidence="2" type="ORF">M3O51_10200</name>
</gene>
<dbReference type="InterPro" id="IPR011050">
    <property type="entry name" value="Pectin_lyase_fold/virulence"/>
</dbReference>
<dbReference type="InterPro" id="IPR053868">
    <property type="entry name" value="Pel9A-like_beta_helix"/>
</dbReference>
<comment type="caution">
    <text evidence="2">The sequence shown here is derived from an EMBL/GenBank/DDBJ whole genome shotgun (WGS) entry which is preliminary data.</text>
</comment>
<accession>A0ABT0LQR2</accession>
<dbReference type="EMBL" id="JAMBED010000018">
    <property type="protein sequence ID" value="MCL1551670.1"/>
    <property type="molecule type" value="Genomic_DNA"/>
</dbReference>
<dbReference type="Pfam" id="PF22842">
    <property type="entry name" value="Pel9A-like_beta_helix"/>
    <property type="match status" value="1"/>
</dbReference>
<protein>
    <submittedName>
        <fullName evidence="2">DUF4990 domain-containing protein</fullName>
    </submittedName>
</protein>
<evidence type="ECO:0000313" key="3">
    <source>
        <dbReference type="Proteomes" id="UP001167357"/>
    </source>
</evidence>
<dbReference type="InterPro" id="IPR012334">
    <property type="entry name" value="Pectin_lyas_fold"/>
</dbReference>
<evidence type="ECO:0000313" key="2">
    <source>
        <dbReference type="EMBL" id="MCL1551670.1"/>
    </source>
</evidence>
<organism evidence="2 3">
    <name type="scientific">Xanthomonas nasturtii</name>
    <dbReference type="NCBI Taxonomy" id="1843581"/>
    <lineage>
        <taxon>Bacteria</taxon>
        <taxon>Pseudomonadati</taxon>
        <taxon>Pseudomonadota</taxon>
        <taxon>Gammaproteobacteria</taxon>
        <taxon>Lysobacterales</taxon>
        <taxon>Lysobacteraceae</taxon>
        <taxon>Xanthomonas</taxon>
    </lineage>
</organism>
<evidence type="ECO:0000259" key="1">
    <source>
        <dbReference type="Pfam" id="PF22842"/>
    </source>
</evidence>
<sequence>MGNRSNGLYANHHIGGQEWISNTSIKNGRANYDMQSTLSDNLTDVPGYDHHLANNLGFGTRIEMINLGSASENDIGRNSFNLPLVVSAGEFVSLDERQLMRPRQANGDLPIITFATLAPGSALIDAGADTGEAFNGRAPDLGAFEAR</sequence>
<feature type="domain" description="Pel9A-like right handed beta-helix region" evidence="1">
    <location>
        <begin position="3"/>
        <end position="61"/>
    </location>
</feature>
<dbReference type="Gene3D" id="2.160.20.10">
    <property type="entry name" value="Single-stranded right-handed beta-helix, Pectin lyase-like"/>
    <property type="match status" value="1"/>
</dbReference>